<dbReference type="SUPFAM" id="SSF53474">
    <property type="entry name" value="alpha/beta-Hydrolases"/>
    <property type="match status" value="1"/>
</dbReference>
<dbReference type="Pfam" id="PF01738">
    <property type="entry name" value="DLH"/>
    <property type="match status" value="1"/>
</dbReference>
<dbReference type="GO" id="GO:0052689">
    <property type="term" value="F:carboxylic ester hydrolase activity"/>
    <property type="evidence" value="ECO:0007669"/>
    <property type="project" value="UniProtKB-ARBA"/>
</dbReference>
<dbReference type="Gene3D" id="3.40.50.1820">
    <property type="entry name" value="alpha/beta hydrolase"/>
    <property type="match status" value="1"/>
</dbReference>
<name>A0AAW5R1H4_9HYPH</name>
<evidence type="ECO:0000259" key="2">
    <source>
        <dbReference type="Pfam" id="PF01738"/>
    </source>
</evidence>
<dbReference type="PANTHER" id="PTHR22946:SF9">
    <property type="entry name" value="POLYKETIDE TRANSFERASE AF380"/>
    <property type="match status" value="1"/>
</dbReference>
<proteinExistence type="predicted"/>
<keyword evidence="1 3" id="KW-0378">Hydrolase</keyword>
<dbReference type="InterPro" id="IPR002925">
    <property type="entry name" value="Dienelactn_hydro"/>
</dbReference>
<evidence type="ECO:0000313" key="4">
    <source>
        <dbReference type="Proteomes" id="UP001320898"/>
    </source>
</evidence>
<evidence type="ECO:0000313" key="3">
    <source>
        <dbReference type="EMBL" id="MCT8972380.1"/>
    </source>
</evidence>
<dbReference type="InterPro" id="IPR029058">
    <property type="entry name" value="AB_hydrolase_fold"/>
</dbReference>
<feature type="domain" description="Dienelactone hydrolase" evidence="2">
    <location>
        <begin position="49"/>
        <end position="288"/>
    </location>
</feature>
<dbReference type="EMBL" id="JALIDZ010000004">
    <property type="protein sequence ID" value="MCT8972380.1"/>
    <property type="molecule type" value="Genomic_DNA"/>
</dbReference>
<organism evidence="3 4">
    <name type="scientific">Microbaculum marinisediminis</name>
    <dbReference type="NCBI Taxonomy" id="2931392"/>
    <lineage>
        <taxon>Bacteria</taxon>
        <taxon>Pseudomonadati</taxon>
        <taxon>Pseudomonadota</taxon>
        <taxon>Alphaproteobacteria</taxon>
        <taxon>Hyphomicrobiales</taxon>
        <taxon>Tepidamorphaceae</taxon>
        <taxon>Microbaculum</taxon>
    </lineage>
</organism>
<gene>
    <name evidence="3" type="ORF">MUB46_10980</name>
</gene>
<dbReference type="RefSeq" id="WP_261615942.1">
    <property type="nucleotide sequence ID" value="NZ_JALIDZ010000004.1"/>
</dbReference>
<reference evidence="3 4" key="1">
    <citation type="submission" date="2022-04" db="EMBL/GenBank/DDBJ databases">
        <authorList>
            <person name="Ye Y.-Q."/>
            <person name="Du Z.-J."/>
        </authorList>
    </citation>
    <scope>NUCLEOTIDE SEQUENCE [LARGE SCALE GENOMIC DNA]</scope>
    <source>
        <strain evidence="3 4">A6E488</strain>
    </source>
</reference>
<dbReference type="InterPro" id="IPR050261">
    <property type="entry name" value="FrsA_esterase"/>
</dbReference>
<dbReference type="AlphaFoldDB" id="A0AAW5R1H4"/>
<comment type="caution">
    <text evidence="3">The sequence shown here is derived from an EMBL/GenBank/DDBJ whole genome shotgun (WGS) entry which is preliminary data.</text>
</comment>
<dbReference type="PANTHER" id="PTHR22946">
    <property type="entry name" value="DIENELACTONE HYDROLASE DOMAIN-CONTAINING PROTEIN-RELATED"/>
    <property type="match status" value="1"/>
</dbReference>
<evidence type="ECO:0000256" key="1">
    <source>
        <dbReference type="ARBA" id="ARBA00022801"/>
    </source>
</evidence>
<dbReference type="Proteomes" id="UP001320898">
    <property type="component" value="Unassembled WGS sequence"/>
</dbReference>
<sequence>MRRILVSILIAVIVVLAGGGAYVWLSLTGAFTDKRTPARLLALLEPDIVIVKPDGDGPFPAVLLFHGCEGLWNGDKRRPLMGIYADIAKSEGVVAIIVDSLKPRNINSEEAYADVCPGWVLRGSERAGDVAVTVPFARGLPYVDPDRIAIAGWSHGGWTVMDFLAMPPQEMVPYSLTRWPEAAFAGLTAVYLTYPYCGFPALAPAAGEIEPRPTWAIHGTADVTADPAPCDEAYALAIEEGAPVDVAILDGATHAFDRPDVLPDSTSVYDPAFAQIAYDRFRSFLREVLIPSGR</sequence>
<protein>
    <submittedName>
        <fullName evidence="3">Dienelactone hydrolase family protein</fullName>
    </submittedName>
</protein>
<keyword evidence="4" id="KW-1185">Reference proteome</keyword>
<accession>A0AAW5R1H4</accession>